<dbReference type="Proteomes" id="UP000829685">
    <property type="component" value="Unassembled WGS sequence"/>
</dbReference>
<gene>
    <name evidence="2" type="ORF">JX265_012437</name>
</gene>
<evidence type="ECO:0000256" key="1">
    <source>
        <dbReference type="SAM" id="SignalP"/>
    </source>
</evidence>
<protein>
    <submittedName>
        <fullName evidence="2">Uncharacterized protein</fullName>
    </submittedName>
</protein>
<dbReference type="SUPFAM" id="SSF49870">
    <property type="entry name" value="Osmotin, thaumatin-like protein"/>
    <property type="match status" value="1"/>
</dbReference>
<evidence type="ECO:0000313" key="3">
    <source>
        <dbReference type="Proteomes" id="UP000829685"/>
    </source>
</evidence>
<evidence type="ECO:0000313" key="2">
    <source>
        <dbReference type="EMBL" id="KAI1854403.1"/>
    </source>
</evidence>
<organism evidence="2 3">
    <name type="scientific">Neoarthrinium moseri</name>
    <dbReference type="NCBI Taxonomy" id="1658444"/>
    <lineage>
        <taxon>Eukaryota</taxon>
        <taxon>Fungi</taxon>
        <taxon>Dikarya</taxon>
        <taxon>Ascomycota</taxon>
        <taxon>Pezizomycotina</taxon>
        <taxon>Sordariomycetes</taxon>
        <taxon>Xylariomycetidae</taxon>
        <taxon>Amphisphaeriales</taxon>
        <taxon>Apiosporaceae</taxon>
        <taxon>Neoarthrinium</taxon>
    </lineage>
</organism>
<name>A0A9P9WAE6_9PEZI</name>
<dbReference type="InterPro" id="IPR037176">
    <property type="entry name" value="Osmotin/thaumatin-like_sf"/>
</dbReference>
<dbReference type="AlphaFoldDB" id="A0A9P9WAE6"/>
<feature type="signal peptide" evidence="1">
    <location>
        <begin position="1"/>
        <end position="20"/>
    </location>
</feature>
<proteinExistence type="predicted"/>
<reference evidence="2" key="1">
    <citation type="submission" date="2021-03" db="EMBL/GenBank/DDBJ databases">
        <title>Revisited historic fungal species revealed as producer of novel bioactive compounds through whole genome sequencing and comparative genomics.</title>
        <authorList>
            <person name="Vignolle G.A."/>
            <person name="Hochenegger N."/>
            <person name="Mach R.L."/>
            <person name="Mach-Aigner A.R."/>
            <person name="Javad Rahimi M."/>
            <person name="Salim K.A."/>
            <person name="Chan C.M."/>
            <person name="Lim L.B.L."/>
            <person name="Cai F."/>
            <person name="Druzhinina I.S."/>
            <person name="U'Ren J.M."/>
            <person name="Derntl C."/>
        </authorList>
    </citation>
    <scope>NUCLEOTIDE SEQUENCE</scope>
    <source>
        <strain evidence="2">TUCIM 5799</strain>
    </source>
</reference>
<keyword evidence="3" id="KW-1185">Reference proteome</keyword>
<keyword evidence="1" id="KW-0732">Signal</keyword>
<sequence>MFFKSTALLTAIGLASVSHALPSGVDADSREPNSSIAHASKNQDNLAIQYCGEKGAPAIHTTGDPETGPGFWITNNDGMTGNYFLYENSRDEHPWKYLTLDNGARRFVQVCPTWQGRVVRGTPAVNQDGKAHNLGTWAKSSVDSNGVMWGDVSFLEGSDGAAGVRTADGSNRLHGCTADLFAGAPAAALVAKGSGAQVLDKIVGDAPNAAARAWMMSKCSADEIYMEDNPPNPVLASYNGRMEFTFTKGRF</sequence>
<comment type="caution">
    <text evidence="2">The sequence shown here is derived from an EMBL/GenBank/DDBJ whole genome shotgun (WGS) entry which is preliminary data.</text>
</comment>
<feature type="chain" id="PRO_5040504084" evidence="1">
    <location>
        <begin position="21"/>
        <end position="251"/>
    </location>
</feature>
<accession>A0A9P9WAE6</accession>
<dbReference type="EMBL" id="JAFIMR010000053">
    <property type="protein sequence ID" value="KAI1854403.1"/>
    <property type="molecule type" value="Genomic_DNA"/>
</dbReference>